<dbReference type="GO" id="GO:0003684">
    <property type="term" value="F:damaged DNA binding"/>
    <property type="evidence" value="ECO:0007669"/>
    <property type="project" value="TreeGrafter"/>
</dbReference>
<dbReference type="EMBL" id="CAJGYO010000011">
    <property type="protein sequence ID" value="CAD6261055.1"/>
    <property type="molecule type" value="Genomic_DNA"/>
</dbReference>
<comment type="similarity">
    <text evidence="2">Belongs to the DNA repair metallo-beta-lactamase (DRMBL) family.</text>
</comment>
<organism evidence="8 9">
    <name type="scientific">Miscanthus lutarioriparius</name>
    <dbReference type="NCBI Taxonomy" id="422564"/>
    <lineage>
        <taxon>Eukaryota</taxon>
        <taxon>Viridiplantae</taxon>
        <taxon>Streptophyta</taxon>
        <taxon>Embryophyta</taxon>
        <taxon>Tracheophyta</taxon>
        <taxon>Spermatophyta</taxon>
        <taxon>Magnoliopsida</taxon>
        <taxon>Liliopsida</taxon>
        <taxon>Poales</taxon>
        <taxon>Poaceae</taxon>
        <taxon>PACMAD clade</taxon>
        <taxon>Panicoideae</taxon>
        <taxon>Andropogonodae</taxon>
        <taxon>Andropogoneae</taxon>
        <taxon>Saccharinae</taxon>
        <taxon>Miscanthus</taxon>
    </lineage>
</organism>
<dbReference type="InterPro" id="IPR011084">
    <property type="entry name" value="DRMBL"/>
</dbReference>
<reference evidence="8" key="1">
    <citation type="submission" date="2020-10" db="EMBL/GenBank/DDBJ databases">
        <authorList>
            <person name="Han B."/>
            <person name="Lu T."/>
            <person name="Zhao Q."/>
            <person name="Huang X."/>
            <person name="Zhao Y."/>
        </authorList>
    </citation>
    <scope>NUCLEOTIDE SEQUENCE</scope>
</reference>
<evidence type="ECO:0000256" key="6">
    <source>
        <dbReference type="SAM" id="MobiDB-lite"/>
    </source>
</evidence>
<dbReference type="Gene3D" id="3.40.50.12650">
    <property type="match status" value="1"/>
</dbReference>
<dbReference type="GO" id="GO:0036297">
    <property type="term" value="P:interstrand cross-link repair"/>
    <property type="evidence" value="ECO:0007669"/>
    <property type="project" value="TreeGrafter"/>
</dbReference>
<keyword evidence="3" id="KW-0227">DNA damage</keyword>
<dbReference type="InterPro" id="IPR036866">
    <property type="entry name" value="RibonucZ/Hydroxyglut_hydro"/>
</dbReference>
<gene>
    <name evidence="8" type="ORF">NCGR_LOCUS44476</name>
</gene>
<dbReference type="PANTHER" id="PTHR23240:SF36">
    <property type="entry name" value="DNA CROSS-LINK REPAIR PROTEIN SNM1"/>
    <property type="match status" value="1"/>
</dbReference>
<feature type="region of interest" description="Disordered" evidence="6">
    <location>
        <begin position="1"/>
        <end position="74"/>
    </location>
</feature>
<keyword evidence="4" id="KW-0234">DNA repair</keyword>
<evidence type="ECO:0000256" key="1">
    <source>
        <dbReference type="ARBA" id="ARBA00004123"/>
    </source>
</evidence>
<evidence type="ECO:0000313" key="8">
    <source>
        <dbReference type="EMBL" id="CAD6261055.1"/>
    </source>
</evidence>
<feature type="compositionally biased region" description="Pro residues" evidence="6">
    <location>
        <begin position="53"/>
        <end position="63"/>
    </location>
</feature>
<dbReference type="OrthoDB" id="262529at2759"/>
<evidence type="ECO:0000313" key="9">
    <source>
        <dbReference type="Proteomes" id="UP000604825"/>
    </source>
</evidence>
<keyword evidence="9" id="KW-1185">Reference proteome</keyword>
<comment type="subcellular location">
    <subcellularLocation>
        <location evidence="1">Nucleus</location>
    </subcellularLocation>
</comment>
<comment type="caution">
    <text evidence="8">The sequence shown here is derived from an EMBL/GenBank/DDBJ whole genome shotgun (WGS) entry which is preliminary data.</text>
</comment>
<dbReference type="PANTHER" id="PTHR23240">
    <property type="entry name" value="DNA CROSS-LINK REPAIR PROTEIN PSO2/SNM1-RELATED"/>
    <property type="match status" value="1"/>
</dbReference>
<dbReference type="AlphaFoldDB" id="A0A811QJH5"/>
<name>A0A811QJH5_9POAL</name>
<evidence type="ECO:0000256" key="3">
    <source>
        <dbReference type="ARBA" id="ARBA00022763"/>
    </source>
</evidence>
<protein>
    <recommendedName>
        <fullName evidence="7">DNA repair metallo-beta-lactamase domain-containing protein</fullName>
    </recommendedName>
</protein>
<dbReference type="GO" id="GO:0035312">
    <property type="term" value="F:5'-3' DNA exonuclease activity"/>
    <property type="evidence" value="ECO:0007669"/>
    <property type="project" value="TreeGrafter"/>
</dbReference>
<evidence type="ECO:0000256" key="4">
    <source>
        <dbReference type="ARBA" id="ARBA00023204"/>
    </source>
</evidence>
<feature type="region of interest" description="Disordered" evidence="6">
    <location>
        <begin position="115"/>
        <end position="146"/>
    </location>
</feature>
<keyword evidence="5" id="KW-0539">Nucleus</keyword>
<dbReference type="Pfam" id="PF07522">
    <property type="entry name" value="DRMBL"/>
    <property type="match status" value="1"/>
</dbReference>
<feature type="compositionally biased region" description="Low complexity" evidence="6">
    <location>
        <begin position="123"/>
        <end position="134"/>
    </location>
</feature>
<feature type="domain" description="DNA repair metallo-beta-lactamase" evidence="7">
    <location>
        <begin position="292"/>
        <end position="398"/>
    </location>
</feature>
<dbReference type="GO" id="GO:0006303">
    <property type="term" value="P:double-strand break repair via nonhomologous end joining"/>
    <property type="evidence" value="ECO:0007669"/>
    <property type="project" value="TreeGrafter"/>
</dbReference>
<proteinExistence type="inferred from homology"/>
<evidence type="ECO:0000256" key="5">
    <source>
        <dbReference type="ARBA" id="ARBA00023242"/>
    </source>
</evidence>
<dbReference type="GO" id="GO:0005634">
    <property type="term" value="C:nucleus"/>
    <property type="evidence" value="ECO:0007669"/>
    <property type="project" value="UniProtKB-SubCell"/>
</dbReference>
<dbReference type="FunFam" id="3.40.50.12650:FF:000001">
    <property type="entry name" value="DNA cross-link repair 1A"/>
    <property type="match status" value="1"/>
</dbReference>
<sequence length="417" mass="46157">MATAEGDADWSLPSPADHEDNGFPALPSSPAASSSGFAEDFYRSGTEWSSLRAPPPLRPPGGPPGVKEKERGGGSLVQSSLFQAWGIEKPRREAGDSSLVQRSLFQAWGIERPRTEGLRAGDSSPSPSLSGSWLGRKRRRGGTEEAGVAAKKPLACPFYKKIPGTPFTVDAFRYGQVEGCSAYFLSHFHHDHYGGLTKKWCPGPIYCSALTARLVKMCLSVNSEFPPQEDVIDFVVRTARRYLKKQPKPLIVVGAYSIGKENVYLAISHDLEVPIYTDASRRRILHSFGWPDLSKRICSCNQSSPLHVLPLGSVNHENLKMYMETLNGRFLAVLAFRPTGWTFSEATGKQLDLIKPCSNGSVTIYGVPYSEHSSFTELRDFVMFLRPQKVIPTVNVGNPTSRDKMQAHFREWLKSQH</sequence>
<dbReference type="Proteomes" id="UP000604825">
    <property type="component" value="Unassembled WGS sequence"/>
</dbReference>
<dbReference type="SUPFAM" id="SSF56281">
    <property type="entry name" value="Metallo-hydrolase/oxidoreductase"/>
    <property type="match status" value="1"/>
</dbReference>
<accession>A0A811QJH5</accession>
<evidence type="ECO:0000256" key="2">
    <source>
        <dbReference type="ARBA" id="ARBA00010304"/>
    </source>
</evidence>
<feature type="compositionally biased region" description="Low complexity" evidence="6">
    <location>
        <begin position="24"/>
        <end position="35"/>
    </location>
</feature>
<evidence type="ECO:0000259" key="7">
    <source>
        <dbReference type="Pfam" id="PF07522"/>
    </source>
</evidence>